<comment type="caution">
    <text evidence="4">The sequence shown here is derived from an EMBL/GenBank/DDBJ whole genome shotgun (WGS) entry which is preliminary data.</text>
</comment>
<dbReference type="PANTHER" id="PTHR47654">
    <property type="entry name" value="ZN(II)2CYS6 TRANSCRIPTION FACTOR (EUROFUNG)-RELATED"/>
    <property type="match status" value="1"/>
</dbReference>
<dbReference type="GO" id="GO:0008270">
    <property type="term" value="F:zinc ion binding"/>
    <property type="evidence" value="ECO:0007669"/>
    <property type="project" value="InterPro"/>
</dbReference>
<keyword evidence="5" id="KW-1185">Reference proteome</keyword>
<dbReference type="SMART" id="SM00906">
    <property type="entry name" value="Fungal_trans"/>
    <property type="match status" value="1"/>
</dbReference>
<dbReference type="RefSeq" id="XP_020118752.1">
    <property type="nucleotide sequence ID" value="XM_020268409.1"/>
</dbReference>
<evidence type="ECO:0000256" key="1">
    <source>
        <dbReference type="ARBA" id="ARBA00023242"/>
    </source>
</evidence>
<dbReference type="Proteomes" id="UP000214365">
    <property type="component" value="Unassembled WGS sequence"/>
</dbReference>
<dbReference type="AlphaFoldDB" id="A0A225AC00"/>
<protein>
    <recommendedName>
        <fullName evidence="3">Xylanolytic transcriptional activator regulatory domain-containing protein</fullName>
    </recommendedName>
</protein>
<dbReference type="CDD" id="cd12148">
    <property type="entry name" value="fungal_TF_MHR"/>
    <property type="match status" value="1"/>
</dbReference>
<evidence type="ECO:0000259" key="3">
    <source>
        <dbReference type="SMART" id="SM00906"/>
    </source>
</evidence>
<dbReference type="PANTHER" id="PTHR47654:SF1">
    <property type="entry name" value="ZN(II)2CYS6 TRANSCRIPTION FACTOR (EUROFUNG)"/>
    <property type="match status" value="1"/>
</dbReference>
<accession>A0A225AC00</accession>
<dbReference type="GO" id="GO:0003677">
    <property type="term" value="F:DNA binding"/>
    <property type="evidence" value="ECO:0007669"/>
    <property type="project" value="InterPro"/>
</dbReference>
<dbReference type="GO" id="GO:0006351">
    <property type="term" value="P:DNA-templated transcription"/>
    <property type="evidence" value="ECO:0007669"/>
    <property type="project" value="InterPro"/>
</dbReference>
<reference evidence="4 5" key="1">
    <citation type="submission" date="2015-06" db="EMBL/GenBank/DDBJ databases">
        <title>Talaromyces atroroseus IBT 11181 draft genome.</title>
        <authorList>
            <person name="Rasmussen K.B."/>
            <person name="Rasmussen S."/>
            <person name="Petersen B."/>
            <person name="Sicheritz-Ponten T."/>
            <person name="Mortensen U.H."/>
            <person name="Thrane U."/>
        </authorList>
    </citation>
    <scope>NUCLEOTIDE SEQUENCE [LARGE SCALE GENOMIC DNA]</scope>
    <source>
        <strain evidence="4 5">IBT 11181</strain>
    </source>
</reference>
<proteinExistence type="predicted"/>
<dbReference type="Pfam" id="PF04082">
    <property type="entry name" value="Fungal_trans"/>
    <property type="match status" value="1"/>
</dbReference>
<evidence type="ECO:0000313" key="4">
    <source>
        <dbReference type="EMBL" id="OKL58631.1"/>
    </source>
</evidence>
<evidence type="ECO:0000256" key="2">
    <source>
        <dbReference type="SAM" id="MobiDB-lite"/>
    </source>
</evidence>
<feature type="domain" description="Xylanolytic transcriptional activator regulatory" evidence="3">
    <location>
        <begin position="369"/>
        <end position="442"/>
    </location>
</feature>
<sequence>MGDEQRPPRRPSITVIQSGNAEQLPYLTEPSSTGTTVSFVGDSRFRAPNEPLSSSRQGSAAKVAIPRVSSLSEQSSINKRLRDLTNQVQDYEQLLSDLQTKLDPEDTQLIQETLSRYNFEGDGSIADELSMPVTRPAPSELGPSDIDLTGTPPRPIVTGFLSGADYTEEDFNRNERSKSLGFMGKHSETSWLYQLKRELEFKFSEINSIETWTPEDQQDHNSIASVSYFLDDNELAVLEDAEPLARPQQAIANSLVQNFFTTVHPTFPIIVQDTFVRQLNTFYNSPFVRPGRRWLAVLNLVFATSSRCFNYQMQPNSLAANDDSLLYFSRAWKLSMTDHALLDHPDLQQVQIEGLTAIFLLASGHVNRAWRICGMAIRSATAMGLNLRSESNYVTLASKESRYKVWWSLYTLETILGNMTGRPLSVEKDFCTTPLPVPFEEHEYTDTNVIRMMSELKIRNTLLGHVVTRPIGELFVTLDEKSVRSAMETLKPNMALYFVCFVDLTRINREIVETLYAPEIVQNSSRDAGGAITDANAKLEAWLSKLPAGFRFIGKEQLATRERFNLCLALHFYSAKILACKPCLHYSDRPVAADDSFYDRIAASCVQSACRMLDLFPAEYDASWLNQVAPWWCILHYLVQATAVLLIDFPLNPATTAAAAGGVSAVEPRQALEKAASWLNEMALRDMASQRACAICASLLRKLSQVVVAGRGDEEAQFSEVGLYR</sequence>
<organism evidence="4 5">
    <name type="scientific">Talaromyces atroroseus</name>
    <dbReference type="NCBI Taxonomy" id="1441469"/>
    <lineage>
        <taxon>Eukaryota</taxon>
        <taxon>Fungi</taxon>
        <taxon>Dikarya</taxon>
        <taxon>Ascomycota</taxon>
        <taxon>Pezizomycotina</taxon>
        <taxon>Eurotiomycetes</taxon>
        <taxon>Eurotiomycetidae</taxon>
        <taxon>Eurotiales</taxon>
        <taxon>Trichocomaceae</taxon>
        <taxon>Talaromyces</taxon>
        <taxon>Talaromyces sect. Trachyspermi</taxon>
    </lineage>
</organism>
<name>A0A225AC00_TALAT</name>
<gene>
    <name evidence="4" type="ORF">UA08_06121</name>
</gene>
<dbReference type="OrthoDB" id="5296287at2759"/>
<keyword evidence="1" id="KW-0539">Nucleus</keyword>
<dbReference type="EMBL" id="LFMY01000009">
    <property type="protein sequence ID" value="OKL58631.1"/>
    <property type="molecule type" value="Genomic_DNA"/>
</dbReference>
<evidence type="ECO:0000313" key="5">
    <source>
        <dbReference type="Proteomes" id="UP000214365"/>
    </source>
</evidence>
<dbReference type="InterPro" id="IPR007219">
    <property type="entry name" value="XnlR_reg_dom"/>
</dbReference>
<feature type="compositionally biased region" description="Polar residues" evidence="2">
    <location>
        <begin position="29"/>
        <end position="38"/>
    </location>
</feature>
<feature type="region of interest" description="Disordered" evidence="2">
    <location>
        <begin position="1"/>
        <end position="75"/>
    </location>
</feature>
<dbReference type="GeneID" id="31005877"/>
<dbReference type="InterPro" id="IPR053230">
    <property type="entry name" value="Trans_reg_galc"/>
</dbReference>